<organism evidence="1 2">
    <name type="scientific">Cordylochernes scorpioides</name>
    <dbReference type="NCBI Taxonomy" id="51811"/>
    <lineage>
        <taxon>Eukaryota</taxon>
        <taxon>Metazoa</taxon>
        <taxon>Ecdysozoa</taxon>
        <taxon>Arthropoda</taxon>
        <taxon>Chelicerata</taxon>
        <taxon>Arachnida</taxon>
        <taxon>Pseudoscorpiones</taxon>
        <taxon>Cheliferoidea</taxon>
        <taxon>Chernetidae</taxon>
        <taxon>Cordylochernes</taxon>
    </lineage>
</organism>
<accession>A0ABY6JWA0</accession>
<keyword evidence="2" id="KW-1185">Reference proteome</keyword>
<proteinExistence type="predicted"/>
<sequence>MNIIEEKEDKTGRYGTDRASVGRACQQRLCRRSMLIDLNALASSDLLLPHLVLLISFKDSPETEILYKEARIDVINVRKWMKILRSGETSLDDKPRSGRPSTATNSENVDKNGIISAYLSVEVIQKGDANCLLRHTRCNTNWISIRSSRYLLTLPKRKEAIRKKIQRFILNPSGYILTMHGLLSDFRNSQTKGLITGSTAPTQPSSSTLCDLYLFSSNEKV</sequence>
<dbReference type="EMBL" id="CP092863">
    <property type="protein sequence ID" value="UYV60562.1"/>
    <property type="molecule type" value="Genomic_DNA"/>
</dbReference>
<gene>
    <name evidence="1" type="ORF">LAZ67_1001530</name>
</gene>
<evidence type="ECO:0000313" key="2">
    <source>
        <dbReference type="Proteomes" id="UP001235939"/>
    </source>
</evidence>
<protein>
    <submittedName>
        <fullName evidence="1">Uncharacterized protein</fullName>
    </submittedName>
</protein>
<evidence type="ECO:0000313" key="1">
    <source>
        <dbReference type="EMBL" id="UYV60562.1"/>
    </source>
</evidence>
<name>A0ABY6JWA0_9ARAC</name>
<reference evidence="1 2" key="1">
    <citation type="submission" date="2022-01" db="EMBL/GenBank/DDBJ databases">
        <title>A chromosomal length assembly of Cordylochernes scorpioides.</title>
        <authorList>
            <person name="Zeh D."/>
            <person name="Zeh J."/>
        </authorList>
    </citation>
    <scope>NUCLEOTIDE SEQUENCE [LARGE SCALE GENOMIC DNA]</scope>
    <source>
        <strain evidence="1">IN4F17</strain>
        <tissue evidence="1">Whole Body</tissue>
    </source>
</reference>
<dbReference type="Proteomes" id="UP001235939">
    <property type="component" value="Chromosome 01"/>
</dbReference>